<dbReference type="EMBL" id="JBHTOQ010000022">
    <property type="protein sequence ID" value="MFD1481635.1"/>
    <property type="molecule type" value="Genomic_DNA"/>
</dbReference>
<name>A0ABW4DZG3_9RHOB</name>
<reference evidence="2" key="1">
    <citation type="journal article" date="2019" name="Int. J. Syst. Evol. Microbiol.">
        <title>The Global Catalogue of Microorganisms (GCM) 10K type strain sequencing project: providing services to taxonomists for standard genome sequencing and annotation.</title>
        <authorList>
            <consortium name="The Broad Institute Genomics Platform"/>
            <consortium name="The Broad Institute Genome Sequencing Center for Infectious Disease"/>
            <person name="Wu L."/>
            <person name="Ma J."/>
        </authorList>
    </citation>
    <scope>NUCLEOTIDE SEQUENCE [LARGE SCALE GENOMIC DNA]</scope>
    <source>
        <strain evidence="2">CCM 8875</strain>
    </source>
</reference>
<proteinExistence type="predicted"/>
<dbReference type="Proteomes" id="UP001597302">
    <property type="component" value="Unassembled WGS sequence"/>
</dbReference>
<evidence type="ECO:0000313" key="2">
    <source>
        <dbReference type="Proteomes" id="UP001597302"/>
    </source>
</evidence>
<accession>A0ABW4DZG3</accession>
<protein>
    <submittedName>
        <fullName evidence="1">Uncharacterized protein</fullName>
    </submittedName>
</protein>
<keyword evidence="2" id="KW-1185">Reference proteome</keyword>
<evidence type="ECO:0000313" key="1">
    <source>
        <dbReference type="EMBL" id="MFD1481635.1"/>
    </source>
</evidence>
<dbReference type="RefSeq" id="WP_165571016.1">
    <property type="nucleotide sequence ID" value="NZ_CBCSAJ010000004.1"/>
</dbReference>
<organism evidence="1 2">
    <name type="scientific">Paracoccus nototheniae</name>
    <dbReference type="NCBI Taxonomy" id="2489002"/>
    <lineage>
        <taxon>Bacteria</taxon>
        <taxon>Pseudomonadati</taxon>
        <taxon>Pseudomonadota</taxon>
        <taxon>Alphaproteobacteria</taxon>
        <taxon>Rhodobacterales</taxon>
        <taxon>Paracoccaceae</taxon>
        <taxon>Paracoccus</taxon>
    </lineage>
</organism>
<sequence length="58" mass="6392">MTAPDRNAADRAMLADFIHHPAQDCDAAARRLAASANPRDREMAAEWNALRSVTCVRL</sequence>
<comment type="caution">
    <text evidence="1">The sequence shown here is derived from an EMBL/GenBank/DDBJ whole genome shotgun (WGS) entry which is preliminary data.</text>
</comment>
<gene>
    <name evidence="1" type="ORF">ACFQ5P_10035</name>
</gene>